<protein>
    <submittedName>
        <fullName evidence="1">Uncharacterized protein</fullName>
    </submittedName>
</protein>
<comment type="caution">
    <text evidence="1">The sequence shown here is derived from an EMBL/GenBank/DDBJ whole genome shotgun (WGS) entry which is preliminary data.</text>
</comment>
<dbReference type="EMBL" id="JAUEPS010000001">
    <property type="protein sequence ID" value="KAK0469553.1"/>
    <property type="molecule type" value="Genomic_DNA"/>
</dbReference>
<evidence type="ECO:0000313" key="1">
    <source>
        <dbReference type="EMBL" id="KAK0469553.1"/>
    </source>
</evidence>
<keyword evidence="2" id="KW-1185">Reference proteome</keyword>
<organism evidence="1 2">
    <name type="scientific">Armillaria tabescens</name>
    <name type="common">Ringless honey mushroom</name>
    <name type="synonym">Agaricus tabescens</name>
    <dbReference type="NCBI Taxonomy" id="1929756"/>
    <lineage>
        <taxon>Eukaryota</taxon>
        <taxon>Fungi</taxon>
        <taxon>Dikarya</taxon>
        <taxon>Basidiomycota</taxon>
        <taxon>Agaricomycotina</taxon>
        <taxon>Agaricomycetes</taxon>
        <taxon>Agaricomycetidae</taxon>
        <taxon>Agaricales</taxon>
        <taxon>Marasmiineae</taxon>
        <taxon>Physalacriaceae</taxon>
        <taxon>Desarmillaria</taxon>
    </lineage>
</organism>
<accession>A0AA39NQ93</accession>
<dbReference type="AlphaFoldDB" id="A0AA39NQ93"/>
<name>A0AA39NQ93_ARMTA</name>
<reference evidence="1" key="1">
    <citation type="submission" date="2023-06" db="EMBL/GenBank/DDBJ databases">
        <authorList>
            <consortium name="Lawrence Berkeley National Laboratory"/>
            <person name="Ahrendt S."/>
            <person name="Sahu N."/>
            <person name="Indic B."/>
            <person name="Wong-Bajracharya J."/>
            <person name="Merenyi Z."/>
            <person name="Ke H.-M."/>
            <person name="Monk M."/>
            <person name="Kocsube S."/>
            <person name="Drula E."/>
            <person name="Lipzen A."/>
            <person name="Balint B."/>
            <person name="Henrissat B."/>
            <person name="Andreopoulos B."/>
            <person name="Martin F.M."/>
            <person name="Harder C.B."/>
            <person name="Rigling D."/>
            <person name="Ford K.L."/>
            <person name="Foster G.D."/>
            <person name="Pangilinan J."/>
            <person name="Papanicolaou A."/>
            <person name="Barry K."/>
            <person name="LaButti K."/>
            <person name="Viragh M."/>
            <person name="Koriabine M."/>
            <person name="Yan M."/>
            <person name="Riley R."/>
            <person name="Champramary S."/>
            <person name="Plett K.L."/>
            <person name="Tsai I.J."/>
            <person name="Slot J."/>
            <person name="Sipos G."/>
            <person name="Plett J."/>
            <person name="Nagy L.G."/>
            <person name="Grigoriev I.V."/>
        </authorList>
    </citation>
    <scope>NUCLEOTIDE SEQUENCE</scope>
    <source>
        <strain evidence="1">CCBAS 213</strain>
    </source>
</reference>
<dbReference type="Proteomes" id="UP001175211">
    <property type="component" value="Unassembled WGS sequence"/>
</dbReference>
<dbReference type="RefSeq" id="XP_060339346.1">
    <property type="nucleotide sequence ID" value="XM_060469082.1"/>
</dbReference>
<dbReference type="GeneID" id="85352630"/>
<gene>
    <name evidence="1" type="ORF">EV420DRAFT_1472761</name>
</gene>
<proteinExistence type="predicted"/>
<sequence length="288" mass="33109">MSVPDPTNMAAFLDFFKSDMMDNPPAPRSFLRIPQELTPEWKIFFEKLAVFCENSCGSVNDIPYNTYERIAWEKRQWIMEDENLDEFDMWLTATLTRKRRRVQLPFHRQGNEALRNGESEKAFGLYMISVRIFPCPDAMNNLAACALKENSKFRSTSNRFSIAEQHTTIGYLTTPVGRAKAHYAEQRHVVIWEISEKGLKQPYSDVNLALELQPNDTAILALKDELTRLSDIVVSAASLQSYLDQQPHPPAKISWSEGLDKRGYLLEGCQYDKLPLNSPLRRAPPPMY</sequence>
<evidence type="ECO:0000313" key="2">
    <source>
        <dbReference type="Proteomes" id="UP001175211"/>
    </source>
</evidence>